<evidence type="ECO:0000256" key="1">
    <source>
        <dbReference type="ARBA" id="ARBA00009743"/>
    </source>
</evidence>
<evidence type="ECO:0000256" key="2">
    <source>
        <dbReference type="ARBA" id="ARBA00022801"/>
    </source>
</evidence>
<keyword evidence="3 4" id="KW-0326">Glycosidase</keyword>
<proteinExistence type="inferred from homology"/>
<dbReference type="RefSeq" id="XP_029216601.1">
    <property type="nucleotide sequence ID" value="XM_029359934.1"/>
</dbReference>
<dbReference type="OrthoDB" id="5795902at2759"/>
<dbReference type="PANTHER" id="PTHR11452">
    <property type="entry name" value="ALPHA-GALACTOSIDASE/ALPHA-N-ACETYLGALACTOSAMINIDASE"/>
    <property type="match status" value="1"/>
</dbReference>
<name>A0A2A9MB24_BESBE</name>
<dbReference type="InterPro" id="IPR002241">
    <property type="entry name" value="Glyco_hydro_27"/>
</dbReference>
<reference evidence="7 8" key="1">
    <citation type="submission" date="2017-09" db="EMBL/GenBank/DDBJ databases">
        <title>Genome sequencing of Besnoitia besnoiti strain Bb-Ger1.</title>
        <authorList>
            <person name="Schares G."/>
            <person name="Venepally P."/>
            <person name="Lorenzi H.A."/>
        </authorList>
    </citation>
    <scope>NUCLEOTIDE SEQUENCE [LARGE SCALE GENOMIC DNA]</scope>
    <source>
        <strain evidence="7 8">Bb-Ger1</strain>
    </source>
</reference>
<evidence type="ECO:0000313" key="8">
    <source>
        <dbReference type="Proteomes" id="UP000224006"/>
    </source>
</evidence>
<feature type="compositionally biased region" description="Basic and acidic residues" evidence="5">
    <location>
        <begin position="536"/>
        <end position="584"/>
    </location>
</feature>
<feature type="compositionally biased region" description="Low complexity" evidence="5">
    <location>
        <begin position="588"/>
        <end position="598"/>
    </location>
</feature>
<dbReference type="Pfam" id="PF16499">
    <property type="entry name" value="Melibiase_2"/>
    <property type="match status" value="1"/>
</dbReference>
<comment type="similarity">
    <text evidence="1 4">Belongs to the glycosyl hydrolase 27 family.</text>
</comment>
<evidence type="ECO:0000256" key="5">
    <source>
        <dbReference type="SAM" id="MobiDB-lite"/>
    </source>
</evidence>
<dbReference type="EC" id="3.2.1.22" evidence="4"/>
<keyword evidence="8" id="KW-1185">Reference proteome</keyword>
<feature type="transmembrane region" description="Helical" evidence="6">
    <location>
        <begin position="664"/>
        <end position="683"/>
    </location>
</feature>
<dbReference type="Proteomes" id="UP000224006">
    <property type="component" value="Chromosome IX"/>
</dbReference>
<dbReference type="GO" id="GO:0004557">
    <property type="term" value="F:alpha-galactosidase activity"/>
    <property type="evidence" value="ECO:0007669"/>
    <property type="project" value="UniProtKB-EC"/>
</dbReference>
<dbReference type="PANTHER" id="PTHR11452:SF33">
    <property type="entry name" value="ALPHA-GALACTOSIDASE 2"/>
    <property type="match status" value="1"/>
</dbReference>
<evidence type="ECO:0000313" key="7">
    <source>
        <dbReference type="EMBL" id="PFH32592.1"/>
    </source>
</evidence>
<dbReference type="Gene3D" id="3.20.20.70">
    <property type="entry name" value="Aldolase class I"/>
    <property type="match status" value="1"/>
</dbReference>
<keyword evidence="6" id="KW-1133">Transmembrane helix</keyword>
<keyword evidence="6" id="KW-0812">Transmembrane</keyword>
<sequence>MEPLLRETVKLEKKLLDDVFGDEEEAHESAPHKTRRRMMGWTSASWPDCKKQDLPDESQLRSVADRLSERDFRQAGYDLVLLDGCWASAERDSEGRLQADASRFPSGMRALVDYVHEKGLRFGIGASLAGACSSSAPISPDSEPEQDVSTFLEWGVDVIQLHACHSIGVATHREAASWRVILQSHAEASPIPQLLCSWLDSNAPASLATGDREELQKELHTLSNICTVQHIVEKAPRFWTGFNEFASAWKRSTEASEVVGPSPFLKLSPQHLPITGAQAPTPAEVRVELSLFALSGAPILLAGDIASVSPALTKILTGSSLDHVIDNMDMTWLTKRLGDSVEVRVSSLEGPDFGLALVNWGDKEVSQQLDWQTLAGWLGFVREFPLELRNVWKDEGSTVLTVHGPPVEIVIAPHDAAVFTVMDMPHHTEPSPAAVEPAPRVEMGAGVPFFSPLGVPRVLGSAPLSFRSAAMRPLLFPPAFTARPLLRGAGVVRIFRIAPLAPPAPPPPFPMDHLMENLNGIANKLLSSVIPELERESKAAVDDEERPHKHRVEKQESHDAHLTDNAEKAAEQAREAVKNVKKPLEVGSPSSQQQPHNPHSSEDAREAVAAKEASTEAEPKVEAKSGTKEAKTSREAKELSKESGHGFSEANVTAQPSKVASASWPVWLGGLVVAGLLIALLIGGRELLIANSRQKGGSPPRMQLMQCERPHAN</sequence>
<gene>
    <name evidence="7" type="ORF">BESB_012040</name>
</gene>
<keyword evidence="2 4" id="KW-0378">Hydrolase</keyword>
<dbReference type="InterPro" id="IPR013785">
    <property type="entry name" value="Aldolase_TIM"/>
</dbReference>
<feature type="region of interest" description="Disordered" evidence="5">
    <location>
        <begin position="692"/>
        <end position="713"/>
    </location>
</feature>
<evidence type="ECO:0000256" key="3">
    <source>
        <dbReference type="ARBA" id="ARBA00023295"/>
    </source>
</evidence>
<dbReference type="GeneID" id="40306266"/>
<accession>A0A2A9MB24</accession>
<feature type="region of interest" description="Disordered" evidence="5">
    <location>
        <begin position="536"/>
        <end position="650"/>
    </location>
</feature>
<dbReference type="EMBL" id="NWUJ01000010">
    <property type="protein sequence ID" value="PFH32592.1"/>
    <property type="molecule type" value="Genomic_DNA"/>
</dbReference>
<dbReference type="VEuPathDB" id="ToxoDB:BESB_012040"/>
<evidence type="ECO:0000256" key="6">
    <source>
        <dbReference type="SAM" id="Phobius"/>
    </source>
</evidence>
<dbReference type="AlphaFoldDB" id="A0A2A9MB24"/>
<dbReference type="InterPro" id="IPR017853">
    <property type="entry name" value="GH"/>
</dbReference>
<dbReference type="GO" id="GO:0005975">
    <property type="term" value="P:carbohydrate metabolic process"/>
    <property type="evidence" value="ECO:0007669"/>
    <property type="project" value="InterPro"/>
</dbReference>
<dbReference type="PRINTS" id="PR00740">
    <property type="entry name" value="GLHYDRLASE27"/>
</dbReference>
<evidence type="ECO:0000256" key="4">
    <source>
        <dbReference type="RuleBase" id="RU361168"/>
    </source>
</evidence>
<protein>
    <recommendedName>
        <fullName evidence="4">Alpha-galactosidase</fullName>
        <ecNumber evidence="4">3.2.1.22</ecNumber>
    </recommendedName>
    <alternativeName>
        <fullName evidence="4">Melibiase</fullName>
    </alternativeName>
</protein>
<comment type="catalytic activity">
    <reaction evidence="4">
        <text>Hydrolysis of terminal, non-reducing alpha-D-galactose residues in alpha-D-galactosides, including galactose oligosaccharides, galactomannans and galactolipids.</text>
        <dbReference type="EC" id="3.2.1.22"/>
    </reaction>
</comment>
<keyword evidence="6" id="KW-0472">Membrane</keyword>
<dbReference type="STRING" id="94643.A0A2A9MB24"/>
<keyword evidence="4" id="KW-1015">Disulfide bond</keyword>
<comment type="caution">
    <text evidence="7">The sequence shown here is derived from an EMBL/GenBank/DDBJ whole genome shotgun (WGS) entry which is preliminary data.</text>
</comment>
<feature type="compositionally biased region" description="Basic and acidic residues" evidence="5">
    <location>
        <begin position="599"/>
        <end position="644"/>
    </location>
</feature>
<organism evidence="7 8">
    <name type="scientific">Besnoitia besnoiti</name>
    <name type="common">Apicomplexan protozoan</name>
    <dbReference type="NCBI Taxonomy" id="94643"/>
    <lineage>
        <taxon>Eukaryota</taxon>
        <taxon>Sar</taxon>
        <taxon>Alveolata</taxon>
        <taxon>Apicomplexa</taxon>
        <taxon>Conoidasida</taxon>
        <taxon>Coccidia</taxon>
        <taxon>Eucoccidiorida</taxon>
        <taxon>Eimeriorina</taxon>
        <taxon>Sarcocystidae</taxon>
        <taxon>Besnoitia</taxon>
    </lineage>
</organism>
<dbReference type="KEGG" id="bbes:BESB_012040"/>
<dbReference type="SUPFAM" id="SSF51445">
    <property type="entry name" value="(Trans)glycosidases"/>
    <property type="match status" value="1"/>
</dbReference>